<name>A0ABZ2M4C8_9BACT</name>
<evidence type="ECO:0000256" key="2">
    <source>
        <dbReference type="ARBA" id="ARBA00011897"/>
    </source>
</evidence>
<dbReference type="InterPro" id="IPR002470">
    <property type="entry name" value="Peptidase_S9A"/>
</dbReference>
<comment type="catalytic activity">
    <reaction evidence="1">
        <text>Hydrolysis of Pro-|-Xaa &gt;&gt; Ala-|-Xaa in oligopeptides.</text>
        <dbReference type="EC" id="3.4.21.26"/>
    </reaction>
</comment>
<evidence type="ECO:0000256" key="1">
    <source>
        <dbReference type="ARBA" id="ARBA00001070"/>
    </source>
</evidence>
<evidence type="ECO:0000256" key="5">
    <source>
        <dbReference type="ARBA" id="ARBA00022825"/>
    </source>
</evidence>
<evidence type="ECO:0000259" key="6">
    <source>
        <dbReference type="Pfam" id="PF00326"/>
    </source>
</evidence>
<organism evidence="8 9">
    <name type="scientific">Pendulispora albinea</name>
    <dbReference type="NCBI Taxonomy" id="2741071"/>
    <lineage>
        <taxon>Bacteria</taxon>
        <taxon>Pseudomonadati</taxon>
        <taxon>Myxococcota</taxon>
        <taxon>Myxococcia</taxon>
        <taxon>Myxococcales</taxon>
        <taxon>Sorangiineae</taxon>
        <taxon>Pendulisporaceae</taxon>
        <taxon>Pendulispora</taxon>
    </lineage>
</organism>
<gene>
    <name evidence="8" type="ORF">LZC94_02670</name>
</gene>
<protein>
    <recommendedName>
        <fullName evidence="2">prolyl oligopeptidase</fullName>
        <ecNumber evidence="2">3.4.21.26</ecNumber>
    </recommendedName>
</protein>
<reference evidence="8 9" key="1">
    <citation type="submission" date="2021-12" db="EMBL/GenBank/DDBJ databases">
        <title>Discovery of the Pendulisporaceae a myxobacterial family with distinct sporulation behavior and unique specialized metabolism.</title>
        <authorList>
            <person name="Garcia R."/>
            <person name="Popoff A."/>
            <person name="Bader C.D."/>
            <person name="Loehr J."/>
            <person name="Walesch S."/>
            <person name="Walt C."/>
            <person name="Boldt J."/>
            <person name="Bunk B."/>
            <person name="Haeckl F.J.F.P.J."/>
            <person name="Gunesch A.P."/>
            <person name="Birkelbach J."/>
            <person name="Nuebel U."/>
            <person name="Pietschmann T."/>
            <person name="Bach T."/>
            <person name="Mueller R."/>
        </authorList>
    </citation>
    <scope>NUCLEOTIDE SEQUENCE [LARGE SCALE GENOMIC DNA]</scope>
    <source>
        <strain evidence="8 9">MSr11954</strain>
    </source>
</reference>
<dbReference type="Gene3D" id="3.40.50.1820">
    <property type="entry name" value="alpha/beta hydrolase"/>
    <property type="match status" value="1"/>
</dbReference>
<dbReference type="SUPFAM" id="SSF53474">
    <property type="entry name" value="alpha/beta-Hydrolases"/>
    <property type="match status" value="1"/>
</dbReference>
<feature type="domain" description="Peptidase S9A N-terminal" evidence="7">
    <location>
        <begin position="41"/>
        <end position="447"/>
    </location>
</feature>
<dbReference type="Proteomes" id="UP001370348">
    <property type="component" value="Chromosome"/>
</dbReference>
<dbReference type="Pfam" id="PF00326">
    <property type="entry name" value="Peptidase_S9"/>
    <property type="match status" value="1"/>
</dbReference>
<dbReference type="EC" id="3.4.21.26" evidence="2"/>
<dbReference type="InterPro" id="IPR023302">
    <property type="entry name" value="Pept_S9A_N"/>
</dbReference>
<evidence type="ECO:0000313" key="8">
    <source>
        <dbReference type="EMBL" id="WXB16185.1"/>
    </source>
</evidence>
<dbReference type="InterPro" id="IPR029058">
    <property type="entry name" value="AB_hydrolase_fold"/>
</dbReference>
<dbReference type="PRINTS" id="PR00862">
    <property type="entry name" value="PROLIGOPTASE"/>
</dbReference>
<keyword evidence="4" id="KW-0378">Hydrolase</keyword>
<dbReference type="EMBL" id="CP089984">
    <property type="protein sequence ID" value="WXB16185.1"/>
    <property type="molecule type" value="Genomic_DNA"/>
</dbReference>
<feature type="domain" description="Peptidase S9 prolyl oligopeptidase catalytic" evidence="6">
    <location>
        <begin position="519"/>
        <end position="724"/>
    </location>
</feature>
<dbReference type="SUPFAM" id="SSF50993">
    <property type="entry name" value="Peptidase/esterase 'gauge' domain"/>
    <property type="match status" value="1"/>
</dbReference>
<accession>A0ABZ2M4C8</accession>
<keyword evidence="5" id="KW-0720">Serine protease</keyword>
<keyword evidence="3" id="KW-0645">Protease</keyword>
<dbReference type="PANTHER" id="PTHR42881">
    <property type="entry name" value="PROLYL ENDOPEPTIDASE"/>
    <property type="match status" value="1"/>
</dbReference>
<dbReference type="InterPro" id="IPR051167">
    <property type="entry name" value="Prolyl_oligopep/macrocyclase"/>
</dbReference>
<evidence type="ECO:0000313" key="9">
    <source>
        <dbReference type="Proteomes" id="UP001370348"/>
    </source>
</evidence>
<dbReference type="Pfam" id="PF02897">
    <property type="entry name" value="Peptidase_S9_N"/>
    <property type="match status" value="1"/>
</dbReference>
<evidence type="ECO:0000256" key="4">
    <source>
        <dbReference type="ARBA" id="ARBA00022801"/>
    </source>
</evidence>
<proteinExistence type="predicted"/>
<dbReference type="RefSeq" id="WP_394825814.1">
    <property type="nucleotide sequence ID" value="NZ_CP089984.1"/>
</dbReference>
<dbReference type="InterPro" id="IPR001375">
    <property type="entry name" value="Peptidase_S9_cat"/>
</dbReference>
<dbReference type="PANTHER" id="PTHR42881:SF2">
    <property type="entry name" value="PROLYL ENDOPEPTIDASE"/>
    <property type="match status" value="1"/>
</dbReference>
<evidence type="ECO:0000259" key="7">
    <source>
        <dbReference type="Pfam" id="PF02897"/>
    </source>
</evidence>
<keyword evidence="9" id="KW-1185">Reference proteome</keyword>
<dbReference type="Gene3D" id="2.130.10.120">
    <property type="entry name" value="Prolyl oligopeptidase, N-terminal domain"/>
    <property type="match status" value="1"/>
</dbReference>
<sequence length="733" mass="78985">MRLGTRWIGLAGALVAMGIGAEGCVSSRVAQPATPEQLAPPATPKRPETFRAAGRSFVDDYGWLRDANDPEVARWIDAQDAWTTKNLGSHPYFGELRARFDDLARRTKQAANRIEGTGLRGAVASPAGVFVLRRPPAARQAAIFLRSSPEPDGAERVVLDPAALDPSGQTSIDWYVASADGQRLAVSLSKDGSEDGNLSVFDVASGKLVDGPIPRVTDGTAGGSAAFSRDGKTLFYTQYPAPGSQLAMHLHQQLHRHTLGAPLDRDERVPLELPAIAEIQLLPATEDGTLVASVNVGDGGDRLWFVGQPSAKGFAWSQLAGIADAIDVAGTSRGALYLLSRKGDPRGAIVRVPTRAPRLSEGKVIVPTEARELTNLAIAGDTLVVFDIAGGPTRARAFDPDGKPRGEIALPPRSAVSPEMAWNGALYVSVVSYTEPLAMQRLDPGTLQLKATAMSTESPVRFDDVSILDEVAIARDGTRVPITLIARRGAARSKDTPVLLTGYGGYRLWSTPNYDPRRRVWLDQGGMLAIAHIRGGNENGARWHDGGRLGNKQNVFDDFIACAEHLLREGYTSKNKLAIWGRSNGGLLVGAVLTQRPDLFRAAVMQVPVLDMVRFQTWPNGVFNTTELGTLDDPVLGPKILAYSPYQNAKPAAYPAVLILSGMADRRVDPADARAFAAKLQAISTSNHPILLRTWSHGGHFGSNAFQRADEDAQIYAFLLRELEVSYRRAETR</sequence>
<evidence type="ECO:0000256" key="3">
    <source>
        <dbReference type="ARBA" id="ARBA00022670"/>
    </source>
</evidence>